<evidence type="ECO:0000256" key="10">
    <source>
        <dbReference type="ARBA" id="ARBA00023065"/>
    </source>
</evidence>
<evidence type="ECO:0000256" key="1">
    <source>
        <dbReference type="ARBA" id="ARBA00004651"/>
    </source>
</evidence>
<evidence type="ECO:0000256" key="8">
    <source>
        <dbReference type="ARBA" id="ARBA00022958"/>
    </source>
</evidence>
<reference evidence="16 17" key="1">
    <citation type="submission" date="2019-01" db="EMBL/GenBank/DDBJ databases">
        <title>Genome Assembly of Collichthys lucidus.</title>
        <authorList>
            <person name="Cai M."/>
            <person name="Xiao S."/>
        </authorList>
    </citation>
    <scope>NUCLEOTIDE SEQUENCE [LARGE SCALE GENOMIC DNA]</scope>
    <source>
        <strain evidence="16">JT15FE1705JMU</strain>
        <tissue evidence="16">Muscle</tissue>
    </source>
</reference>
<keyword evidence="6" id="KW-0631">Potassium channel</keyword>
<keyword evidence="3" id="KW-1003">Cell membrane</keyword>
<dbReference type="InterPro" id="IPR005821">
    <property type="entry name" value="Ion_trans_dom"/>
</dbReference>
<evidence type="ECO:0000256" key="2">
    <source>
        <dbReference type="ARBA" id="ARBA00022448"/>
    </source>
</evidence>
<feature type="domain" description="Ion transport" evidence="15">
    <location>
        <begin position="69"/>
        <end position="290"/>
    </location>
</feature>
<evidence type="ECO:0000256" key="3">
    <source>
        <dbReference type="ARBA" id="ARBA00022475"/>
    </source>
</evidence>
<dbReference type="EMBL" id="CM014080">
    <property type="protein sequence ID" value="TKS69318.1"/>
    <property type="molecule type" value="Genomic_DNA"/>
</dbReference>
<dbReference type="Pfam" id="PF00520">
    <property type="entry name" value="Ion_trans"/>
    <property type="match status" value="1"/>
</dbReference>
<dbReference type="FunFam" id="1.20.120.350:FF:000017">
    <property type="entry name" value="potassium voltage-gated channel subfamily KQT member 1"/>
    <property type="match status" value="1"/>
</dbReference>
<dbReference type="PRINTS" id="PR00169">
    <property type="entry name" value="KCHANNEL"/>
</dbReference>
<dbReference type="STRING" id="240159.A0A4U5U687"/>
<evidence type="ECO:0000313" key="17">
    <source>
        <dbReference type="Proteomes" id="UP000298787"/>
    </source>
</evidence>
<dbReference type="PANTHER" id="PTHR47735:SF8">
    <property type="entry name" value="POTASSIUM VOLTAGE-GATED CHANNEL SUBFAMILY KQT MEMBER 5"/>
    <property type="match status" value="1"/>
</dbReference>
<evidence type="ECO:0000256" key="7">
    <source>
        <dbReference type="ARBA" id="ARBA00022882"/>
    </source>
</evidence>
<evidence type="ECO:0000256" key="14">
    <source>
        <dbReference type="SAM" id="Phobius"/>
    </source>
</evidence>
<dbReference type="AlphaFoldDB" id="A0A4U5U687"/>
<dbReference type="FunFam" id="1.10.287.70:FF:000016">
    <property type="entry name" value="Putative potassium voltage-gated channel subfamily KQT member 2"/>
    <property type="match status" value="1"/>
</dbReference>
<keyword evidence="11 14" id="KW-0472">Membrane</keyword>
<evidence type="ECO:0000256" key="13">
    <source>
        <dbReference type="ARBA" id="ARBA00034430"/>
    </source>
</evidence>
<keyword evidence="17" id="KW-1185">Reference proteome</keyword>
<feature type="transmembrane region" description="Helical" evidence="14">
    <location>
        <begin position="260"/>
        <end position="286"/>
    </location>
</feature>
<name>A0A4U5U687_COLLU</name>
<keyword evidence="9 14" id="KW-1133">Transmembrane helix</keyword>
<evidence type="ECO:0000256" key="4">
    <source>
        <dbReference type="ARBA" id="ARBA00022538"/>
    </source>
</evidence>
<feature type="transmembrane region" description="Helical" evidence="14">
    <location>
        <begin position="229"/>
        <end position="248"/>
    </location>
</feature>
<evidence type="ECO:0000256" key="11">
    <source>
        <dbReference type="ARBA" id="ARBA00023136"/>
    </source>
</evidence>
<dbReference type="Gene3D" id="1.10.287.70">
    <property type="match status" value="1"/>
</dbReference>
<feature type="transmembrane region" description="Helical" evidence="14">
    <location>
        <begin position="135"/>
        <end position="155"/>
    </location>
</feature>
<keyword evidence="8" id="KW-0630">Potassium</keyword>
<protein>
    <submittedName>
        <fullName evidence="16">Potassium voltage-gated channel subfamily KQT member 4 KQT-like 4</fullName>
    </submittedName>
</protein>
<feature type="transmembrane region" description="Helical" evidence="14">
    <location>
        <begin position="65"/>
        <end position="83"/>
    </location>
</feature>
<evidence type="ECO:0000256" key="12">
    <source>
        <dbReference type="ARBA" id="ARBA00023303"/>
    </source>
</evidence>
<dbReference type="GO" id="GO:0005249">
    <property type="term" value="F:voltage-gated potassium channel activity"/>
    <property type="evidence" value="ECO:0007669"/>
    <property type="project" value="InterPro"/>
</dbReference>
<keyword evidence="10" id="KW-0406">Ion transport</keyword>
<evidence type="ECO:0000256" key="5">
    <source>
        <dbReference type="ARBA" id="ARBA00022692"/>
    </source>
</evidence>
<keyword evidence="12" id="KW-0407">Ion channel</keyword>
<feature type="transmembrane region" description="Helical" evidence="14">
    <location>
        <begin position="89"/>
        <end position="114"/>
    </location>
</feature>
<dbReference type="Proteomes" id="UP000298787">
    <property type="component" value="Chromosome 3"/>
</dbReference>
<dbReference type="Gene3D" id="6.10.140.1910">
    <property type="match status" value="1"/>
</dbReference>
<dbReference type="InterPro" id="IPR003937">
    <property type="entry name" value="K_chnl_volt-dep_KCNQ"/>
</dbReference>
<organism evidence="16 17">
    <name type="scientific">Collichthys lucidus</name>
    <name type="common">Big head croaker</name>
    <name type="synonym">Sciaena lucida</name>
    <dbReference type="NCBI Taxonomy" id="240159"/>
    <lineage>
        <taxon>Eukaryota</taxon>
        <taxon>Metazoa</taxon>
        <taxon>Chordata</taxon>
        <taxon>Craniata</taxon>
        <taxon>Vertebrata</taxon>
        <taxon>Euteleostomi</taxon>
        <taxon>Actinopterygii</taxon>
        <taxon>Neopterygii</taxon>
        <taxon>Teleostei</taxon>
        <taxon>Neoteleostei</taxon>
        <taxon>Acanthomorphata</taxon>
        <taxon>Eupercaria</taxon>
        <taxon>Sciaenidae</taxon>
        <taxon>Collichthys</taxon>
    </lineage>
</organism>
<evidence type="ECO:0000256" key="6">
    <source>
        <dbReference type="ARBA" id="ARBA00022826"/>
    </source>
</evidence>
<comment type="subcellular location">
    <subcellularLocation>
        <location evidence="1">Cell membrane</location>
        <topology evidence="1">Multi-pass membrane protein</topology>
    </subcellularLocation>
</comment>
<keyword evidence="4" id="KW-0633">Potassium transport</keyword>
<accession>A0A4U5U687</accession>
<feature type="transmembrane region" description="Helical" evidence="14">
    <location>
        <begin position="203"/>
        <end position="222"/>
    </location>
</feature>
<gene>
    <name evidence="16" type="ORF">D9C73_003382</name>
</gene>
<evidence type="ECO:0000313" key="16">
    <source>
        <dbReference type="EMBL" id="TKS69318.1"/>
    </source>
</evidence>
<evidence type="ECO:0000259" key="15">
    <source>
        <dbReference type="Pfam" id="PF00520"/>
    </source>
</evidence>
<keyword evidence="7" id="KW-0851">Voltage-gated channel</keyword>
<dbReference type="PANTHER" id="PTHR47735">
    <property type="entry name" value="POTASSIUM VOLTAGE-GATED CHANNEL SUBFAMILY KQT MEMBER 4"/>
    <property type="match status" value="1"/>
</dbReference>
<sequence length="352" mass="39887">MTPDPDELSILPIGAQGLSQDRAPWEQLSETEFAQPVVMGAYISDPNHTDENTNHSVKEQEKTSSLRFILVFSCLVLSVFSTIPAHQDFSSYCLLILEFVMIVVFGLEYIIRIWSAGCCCRYRGWQGRLRFARKPFCVIDIIVLIASVAVVSAGSQGNIFATSVLRSLRFLQILRMVRMDRRGGTWKLLGSVVYAHSKELVTAWYIGFLVLIFSSFLVYLVENKFNKEFATYADALWWGTITLTTIGYGDKTPKTWTGRMLSAGFALLGISFFALPAGILGSGFALKVQEQHRQKHFEKRRNPAAYLIQAAWRYYSTDSARPYLDATWRHYESLLPSHRHVSMPDLRPATDV</sequence>
<evidence type="ECO:0000256" key="9">
    <source>
        <dbReference type="ARBA" id="ARBA00022989"/>
    </source>
</evidence>
<keyword evidence="2" id="KW-0813">Transport</keyword>
<comment type="catalytic activity">
    <reaction evidence="13">
        <text>K(+)(in) = K(+)(out)</text>
        <dbReference type="Rhea" id="RHEA:29463"/>
        <dbReference type="ChEBI" id="CHEBI:29103"/>
    </reaction>
</comment>
<proteinExistence type="predicted"/>
<dbReference type="SUPFAM" id="SSF81324">
    <property type="entry name" value="Voltage-gated potassium channels"/>
    <property type="match status" value="1"/>
</dbReference>
<dbReference type="PRINTS" id="PR01459">
    <property type="entry name" value="KCNQCHANNEL"/>
</dbReference>
<keyword evidence="5 14" id="KW-0812">Transmembrane</keyword>
<dbReference type="GO" id="GO:0008076">
    <property type="term" value="C:voltage-gated potassium channel complex"/>
    <property type="evidence" value="ECO:0007669"/>
    <property type="project" value="TreeGrafter"/>
</dbReference>